<dbReference type="AlphaFoldDB" id="A0A7C9ENT9"/>
<reference evidence="1" key="2">
    <citation type="submission" date="2020-07" db="EMBL/GenBank/DDBJ databases">
        <authorList>
            <person name="Vera ALvarez R."/>
            <person name="Arias-Moreno D.M."/>
            <person name="Jimenez-Jacinto V."/>
            <person name="Jimenez-Bremont J.F."/>
            <person name="Swaminathan K."/>
            <person name="Moose S.P."/>
            <person name="Guerrero-Gonzalez M.L."/>
            <person name="Marino-Ramirez L."/>
            <person name="Landsman D."/>
            <person name="Rodriguez-Kessler M."/>
            <person name="Delgado-Sanchez P."/>
        </authorList>
    </citation>
    <scope>NUCLEOTIDE SEQUENCE</scope>
    <source>
        <tissue evidence="1">Cladode</tissue>
    </source>
</reference>
<sequence>MGMEPYPHDIYSECDFQLSFVHVYTHKTSGDHGEAAVAGGSQLLLSATQLRRAPVAAAILPRLSPCRQNLFPFLAATEPHQWLLLSLQRQALGLLSTSSLEPAQLSDHSSGCSAGVSKFGIGGE</sequence>
<evidence type="ECO:0000313" key="1">
    <source>
        <dbReference type="EMBL" id="MBA4673142.1"/>
    </source>
</evidence>
<organism evidence="1">
    <name type="scientific">Opuntia streptacantha</name>
    <name type="common">Prickly pear cactus</name>
    <name type="synonym">Opuntia cardona</name>
    <dbReference type="NCBI Taxonomy" id="393608"/>
    <lineage>
        <taxon>Eukaryota</taxon>
        <taxon>Viridiplantae</taxon>
        <taxon>Streptophyta</taxon>
        <taxon>Embryophyta</taxon>
        <taxon>Tracheophyta</taxon>
        <taxon>Spermatophyta</taxon>
        <taxon>Magnoliopsida</taxon>
        <taxon>eudicotyledons</taxon>
        <taxon>Gunneridae</taxon>
        <taxon>Pentapetalae</taxon>
        <taxon>Caryophyllales</taxon>
        <taxon>Cactineae</taxon>
        <taxon>Cactaceae</taxon>
        <taxon>Opuntioideae</taxon>
        <taxon>Opuntia</taxon>
    </lineage>
</organism>
<protein>
    <submittedName>
        <fullName evidence="1">Uncharacterized protein</fullName>
    </submittedName>
</protein>
<proteinExistence type="predicted"/>
<name>A0A7C9ENT9_OPUST</name>
<dbReference type="EMBL" id="GISG01257829">
    <property type="protein sequence ID" value="MBA4673142.1"/>
    <property type="molecule type" value="Transcribed_RNA"/>
</dbReference>
<reference evidence="1" key="1">
    <citation type="journal article" date="2013" name="J. Plant Res.">
        <title>Effect of fungi and light on seed germination of three Opuntia species from semiarid lands of central Mexico.</title>
        <authorList>
            <person name="Delgado-Sanchez P."/>
            <person name="Jimenez-Bremont J.F."/>
            <person name="Guerrero-Gonzalez Mde L."/>
            <person name="Flores J."/>
        </authorList>
    </citation>
    <scope>NUCLEOTIDE SEQUENCE</scope>
    <source>
        <tissue evidence="1">Cladode</tissue>
    </source>
</reference>
<dbReference type="EMBL" id="GISG01257835">
    <property type="protein sequence ID" value="MBA4673146.1"/>
    <property type="molecule type" value="Transcribed_RNA"/>
</dbReference>
<accession>A0A7C9ENT9</accession>